<name>A0A8T1VX49_9STRA</name>
<evidence type="ECO:0000256" key="1">
    <source>
        <dbReference type="SAM" id="MobiDB-lite"/>
    </source>
</evidence>
<gene>
    <name evidence="2" type="ORF">PHYPSEUDO_002918</name>
</gene>
<comment type="caution">
    <text evidence="2">The sequence shown here is derived from an EMBL/GenBank/DDBJ whole genome shotgun (WGS) entry which is preliminary data.</text>
</comment>
<dbReference type="AlphaFoldDB" id="A0A8T1VX49"/>
<reference evidence="2" key="1">
    <citation type="submission" date="2021-02" db="EMBL/GenBank/DDBJ databases">
        <authorList>
            <person name="Palmer J.M."/>
        </authorList>
    </citation>
    <scope>NUCLEOTIDE SEQUENCE</scope>
    <source>
        <strain evidence="2">SCRP734</strain>
    </source>
</reference>
<sequence>MPQPSLLCPSQTRALRRRTLAQRAEDKCVYWAAQVDWWERWASDHGLSLDAASSAGIHLSFMQGLATQASQEQQATSPPPQAKETSDGE</sequence>
<protein>
    <submittedName>
        <fullName evidence="2">Uncharacterized protein</fullName>
    </submittedName>
</protein>
<accession>A0A8T1VX49</accession>
<proteinExistence type="predicted"/>
<organism evidence="2 3">
    <name type="scientific">Phytophthora pseudosyringae</name>
    <dbReference type="NCBI Taxonomy" id="221518"/>
    <lineage>
        <taxon>Eukaryota</taxon>
        <taxon>Sar</taxon>
        <taxon>Stramenopiles</taxon>
        <taxon>Oomycota</taxon>
        <taxon>Peronosporomycetes</taxon>
        <taxon>Peronosporales</taxon>
        <taxon>Peronosporaceae</taxon>
        <taxon>Phytophthora</taxon>
    </lineage>
</organism>
<evidence type="ECO:0000313" key="2">
    <source>
        <dbReference type="EMBL" id="KAG7384134.1"/>
    </source>
</evidence>
<dbReference type="EMBL" id="JAGDFM010000155">
    <property type="protein sequence ID" value="KAG7384134.1"/>
    <property type="molecule type" value="Genomic_DNA"/>
</dbReference>
<feature type="region of interest" description="Disordered" evidence="1">
    <location>
        <begin position="65"/>
        <end position="89"/>
    </location>
</feature>
<dbReference type="OrthoDB" id="128212at2759"/>
<dbReference type="Proteomes" id="UP000694044">
    <property type="component" value="Unassembled WGS sequence"/>
</dbReference>
<evidence type="ECO:0000313" key="3">
    <source>
        <dbReference type="Proteomes" id="UP000694044"/>
    </source>
</evidence>
<keyword evidence="3" id="KW-1185">Reference proteome</keyword>
<feature type="compositionally biased region" description="Low complexity" evidence="1">
    <location>
        <begin position="66"/>
        <end position="76"/>
    </location>
</feature>